<evidence type="ECO:0000259" key="6">
    <source>
        <dbReference type="Pfam" id="PF00724"/>
    </source>
</evidence>
<dbReference type="Gene3D" id="3.20.20.70">
    <property type="entry name" value="Aldolase class I"/>
    <property type="match status" value="1"/>
</dbReference>
<feature type="domain" description="NADH:flavin oxidoreductase/NADH oxidase N-terminal" evidence="6">
    <location>
        <begin position="9"/>
        <end position="268"/>
    </location>
</feature>
<dbReference type="GO" id="GO:0003959">
    <property type="term" value="F:NADPH dehydrogenase activity"/>
    <property type="evidence" value="ECO:0007669"/>
    <property type="project" value="InterPro"/>
</dbReference>
<dbReference type="FunFam" id="3.20.20.70:FF:000262">
    <property type="entry name" value="NADH:flavin oxidoreductase"/>
    <property type="match status" value="1"/>
</dbReference>
<dbReference type="AlphaFoldDB" id="A0A2N3PT55"/>
<evidence type="ECO:0000256" key="5">
    <source>
        <dbReference type="ARBA" id="ARBA00023002"/>
    </source>
</evidence>
<keyword evidence="3" id="KW-0288">FMN</keyword>
<protein>
    <submittedName>
        <fullName evidence="7">12-oxophytodienoate reductase</fullName>
    </submittedName>
</protein>
<dbReference type="EMBL" id="PIUM01000019">
    <property type="protein sequence ID" value="PKU23572.1"/>
    <property type="molecule type" value="Genomic_DNA"/>
</dbReference>
<dbReference type="GO" id="GO:0010181">
    <property type="term" value="F:FMN binding"/>
    <property type="evidence" value="ECO:0007669"/>
    <property type="project" value="InterPro"/>
</dbReference>
<dbReference type="CDD" id="cd04747">
    <property type="entry name" value="OYE_like_5_FMN"/>
    <property type="match status" value="1"/>
</dbReference>
<sequence length="373" mass="40547">MSSLSADILFRPFRVKSLDLKNRIVMAPMTRSFAPNGVPGEANAAYYKRRAEGEVGLILSEGTVIDRPASRNDPGIPFFHGEAALAGWKRVIDAVHGAGGRMGPQIWHVGSVASFMTEWVPDAPVESPSGLAAPDKPRGETMTEEAIADTVAAFASAAANAKRLGFDTVEIHGAHGYLIDQFFWSGTNKRTDRYGGATIKERSRLAAEVIAAIRSAVGPDFPVILRVSQWKQQDYKARLAETPAQMTDWLQPLVDAGVDVLHCSQRRFWEPEFPELDGEHGLNFAGWAKKLTGAATISVGSVGLSGDVMAAFSGEGSTPTGLERLIERMERDEFDLIAVGRALISDPQWAMKIRANDRRNLKDFNVSALAELV</sequence>
<dbReference type="PANTHER" id="PTHR43303:SF4">
    <property type="entry name" value="NADPH DEHYDROGENASE C23G7.10C-RELATED"/>
    <property type="match status" value="1"/>
</dbReference>
<reference evidence="8" key="1">
    <citation type="submission" date="2017-12" db="EMBL/GenBank/DDBJ databases">
        <title>Draft genome sequence of Telmatospirillum siberiense 26-4b1T, an acidotolerant peatland alphaproteobacterium potentially involved in sulfur cycling.</title>
        <authorList>
            <person name="Hausmann B."/>
            <person name="Pjevac P."/>
            <person name="Schreck K."/>
            <person name="Herbold C.W."/>
            <person name="Daims H."/>
            <person name="Wagner M."/>
            <person name="Pester M."/>
            <person name="Loy A."/>
        </authorList>
    </citation>
    <scope>NUCLEOTIDE SEQUENCE [LARGE SCALE GENOMIC DNA]</scope>
    <source>
        <strain evidence="8">26-4b1</strain>
    </source>
</reference>
<dbReference type="Pfam" id="PF00724">
    <property type="entry name" value="Oxidored_FMN"/>
    <property type="match status" value="1"/>
</dbReference>
<dbReference type="RefSeq" id="WP_101251634.1">
    <property type="nucleotide sequence ID" value="NZ_PIUM01000019.1"/>
</dbReference>
<evidence type="ECO:0000313" key="8">
    <source>
        <dbReference type="Proteomes" id="UP000233293"/>
    </source>
</evidence>
<gene>
    <name evidence="7" type="ORF">CWS72_16040</name>
</gene>
<dbReference type="InterPro" id="IPR001155">
    <property type="entry name" value="OxRdtase_FMN_N"/>
</dbReference>
<dbReference type="GO" id="GO:0050661">
    <property type="term" value="F:NADP binding"/>
    <property type="evidence" value="ECO:0007669"/>
    <property type="project" value="InterPro"/>
</dbReference>
<name>A0A2N3PT55_9PROT</name>
<dbReference type="InterPro" id="IPR044152">
    <property type="entry name" value="YqjM-like"/>
</dbReference>
<dbReference type="SUPFAM" id="SSF51395">
    <property type="entry name" value="FMN-linked oxidoreductases"/>
    <property type="match status" value="1"/>
</dbReference>
<evidence type="ECO:0000313" key="7">
    <source>
        <dbReference type="EMBL" id="PKU23572.1"/>
    </source>
</evidence>
<dbReference type="InterPro" id="IPR013785">
    <property type="entry name" value="Aldolase_TIM"/>
</dbReference>
<evidence type="ECO:0000256" key="2">
    <source>
        <dbReference type="ARBA" id="ARBA00022630"/>
    </source>
</evidence>
<comment type="caution">
    <text evidence="7">The sequence shown here is derived from an EMBL/GenBank/DDBJ whole genome shotgun (WGS) entry which is preliminary data.</text>
</comment>
<comment type="cofactor">
    <cofactor evidence="1">
        <name>FMN</name>
        <dbReference type="ChEBI" id="CHEBI:58210"/>
    </cofactor>
</comment>
<keyword evidence="4" id="KW-0521">NADP</keyword>
<dbReference type="OrthoDB" id="9804454at2"/>
<dbReference type="Proteomes" id="UP000233293">
    <property type="component" value="Unassembled WGS sequence"/>
</dbReference>
<accession>A0A2N3PT55</accession>
<keyword evidence="5" id="KW-0560">Oxidoreductase</keyword>
<evidence type="ECO:0000256" key="3">
    <source>
        <dbReference type="ARBA" id="ARBA00022643"/>
    </source>
</evidence>
<evidence type="ECO:0000256" key="1">
    <source>
        <dbReference type="ARBA" id="ARBA00001917"/>
    </source>
</evidence>
<organism evidence="7 8">
    <name type="scientific">Telmatospirillum siberiense</name>
    <dbReference type="NCBI Taxonomy" id="382514"/>
    <lineage>
        <taxon>Bacteria</taxon>
        <taxon>Pseudomonadati</taxon>
        <taxon>Pseudomonadota</taxon>
        <taxon>Alphaproteobacteria</taxon>
        <taxon>Rhodospirillales</taxon>
        <taxon>Rhodospirillaceae</taxon>
        <taxon>Telmatospirillum</taxon>
    </lineage>
</organism>
<evidence type="ECO:0000256" key="4">
    <source>
        <dbReference type="ARBA" id="ARBA00022857"/>
    </source>
</evidence>
<dbReference type="PANTHER" id="PTHR43303">
    <property type="entry name" value="NADPH DEHYDROGENASE C23G7.10C-RELATED"/>
    <property type="match status" value="1"/>
</dbReference>
<proteinExistence type="predicted"/>
<keyword evidence="2" id="KW-0285">Flavoprotein</keyword>
<keyword evidence="8" id="KW-1185">Reference proteome</keyword>